<protein>
    <submittedName>
        <fullName evidence="1">Uncharacterized protein</fullName>
    </submittedName>
</protein>
<sequence>MPIKFNASSNACGEIDILIRAKFNRGLETRNQL</sequence>
<accession>X0HE30</accession>
<reference evidence="1" key="2">
    <citation type="submission" date="2012-05" db="EMBL/GenBank/DDBJ databases">
        <title>The Genome Annotation of Fusarium oxysporum PHW808.</title>
        <authorList>
            <consortium name="The Broad Institute Genomics Platform"/>
            <person name="Ma L.-J."/>
            <person name="Corby-Kistler H."/>
            <person name="Broz K."/>
            <person name="Gale L.R."/>
            <person name="Jonkers W."/>
            <person name="O'Donnell K."/>
            <person name="Ploetz R."/>
            <person name="Steinberg C."/>
            <person name="Schwartz D.C."/>
            <person name="VanEtten H."/>
            <person name="Zhou S."/>
            <person name="Young S.K."/>
            <person name="Zeng Q."/>
            <person name="Gargeya S."/>
            <person name="Fitzgerald M."/>
            <person name="Abouelleil A."/>
            <person name="Alvarado L."/>
            <person name="Chapman S.B."/>
            <person name="Gainer-Dewar J."/>
            <person name="Goldberg J."/>
            <person name="Griggs A."/>
            <person name="Gujja S."/>
            <person name="Hansen M."/>
            <person name="Howarth C."/>
            <person name="Imamovic A."/>
            <person name="Ireland A."/>
            <person name="Larimer J."/>
            <person name="McCowan C."/>
            <person name="Murphy C."/>
            <person name="Pearson M."/>
            <person name="Poon T.W."/>
            <person name="Priest M."/>
            <person name="Roberts A."/>
            <person name="Saif S."/>
            <person name="Shea T."/>
            <person name="Sykes S."/>
            <person name="Wortman J."/>
            <person name="Nusbaum C."/>
            <person name="Birren B."/>
        </authorList>
    </citation>
    <scope>NUCLEOTIDE SEQUENCE</scope>
    <source>
        <strain evidence="1">54008</strain>
    </source>
</reference>
<dbReference type="Proteomes" id="UP000030676">
    <property type="component" value="Unassembled WGS sequence"/>
</dbReference>
<evidence type="ECO:0000313" key="1">
    <source>
        <dbReference type="EMBL" id="EXL70151.1"/>
    </source>
</evidence>
<gene>
    <name evidence="1" type="ORF">FOPG_13983</name>
</gene>
<dbReference type="EMBL" id="JH658907">
    <property type="protein sequence ID" value="EXL70151.1"/>
    <property type="molecule type" value="Genomic_DNA"/>
</dbReference>
<proteinExistence type="predicted"/>
<reference evidence="1" key="1">
    <citation type="submission" date="2011-11" db="EMBL/GenBank/DDBJ databases">
        <title>The Genome Sequence of Fusarium oxysporum PHW808.</title>
        <authorList>
            <consortium name="The Broad Institute Genome Sequencing Platform"/>
            <person name="Ma L.-J."/>
            <person name="Gale L.R."/>
            <person name="Schwartz D.C."/>
            <person name="Zhou S."/>
            <person name="Corby-Kistler H."/>
            <person name="Young S.K."/>
            <person name="Zeng Q."/>
            <person name="Gargeya S."/>
            <person name="Fitzgerald M."/>
            <person name="Haas B."/>
            <person name="Abouelleil A."/>
            <person name="Alvarado L."/>
            <person name="Arachchi H.M."/>
            <person name="Berlin A."/>
            <person name="Brown A."/>
            <person name="Chapman S.B."/>
            <person name="Chen Z."/>
            <person name="Dunbar C."/>
            <person name="Freedman E."/>
            <person name="Gearin G."/>
            <person name="Goldberg J."/>
            <person name="Griggs A."/>
            <person name="Gujja S."/>
            <person name="Heiman D."/>
            <person name="Howarth C."/>
            <person name="Larson L."/>
            <person name="Lui A."/>
            <person name="MacDonald P.J.P."/>
            <person name="Montmayeur A."/>
            <person name="Murphy C."/>
            <person name="Neiman D."/>
            <person name="Pearson M."/>
            <person name="Priest M."/>
            <person name="Roberts A."/>
            <person name="Saif S."/>
            <person name="Shea T."/>
            <person name="Shenoy N."/>
            <person name="Sisk P."/>
            <person name="Stolte C."/>
            <person name="Sykes S."/>
            <person name="Wortman J."/>
            <person name="Nusbaum C."/>
            <person name="Birren B."/>
        </authorList>
    </citation>
    <scope>NUCLEOTIDE SEQUENCE [LARGE SCALE GENOMIC DNA]</scope>
    <source>
        <strain evidence="1">54008</strain>
    </source>
</reference>
<dbReference type="AlphaFoldDB" id="X0HE30"/>
<name>X0HE30_FUSOX</name>
<dbReference type="HOGENOM" id="CLU_3384832_0_0_1"/>
<organism evidence="1">
    <name type="scientific">Fusarium oxysporum f. sp. conglutinans race 2 54008</name>
    <dbReference type="NCBI Taxonomy" id="1089457"/>
    <lineage>
        <taxon>Eukaryota</taxon>
        <taxon>Fungi</taxon>
        <taxon>Dikarya</taxon>
        <taxon>Ascomycota</taxon>
        <taxon>Pezizomycotina</taxon>
        <taxon>Sordariomycetes</taxon>
        <taxon>Hypocreomycetidae</taxon>
        <taxon>Hypocreales</taxon>
        <taxon>Nectriaceae</taxon>
        <taxon>Fusarium</taxon>
        <taxon>Fusarium oxysporum species complex</taxon>
    </lineage>
</organism>